<name>A0A8S4QVK4_9NEOP</name>
<dbReference type="SUPFAM" id="SSF47473">
    <property type="entry name" value="EF-hand"/>
    <property type="match status" value="1"/>
</dbReference>
<evidence type="ECO:0000256" key="2">
    <source>
        <dbReference type="SAM" id="MobiDB-lite"/>
    </source>
</evidence>
<reference evidence="4" key="1">
    <citation type="submission" date="2022-03" db="EMBL/GenBank/DDBJ databases">
        <authorList>
            <person name="Lindestad O."/>
        </authorList>
    </citation>
    <scope>NUCLEOTIDE SEQUENCE</scope>
</reference>
<comment type="caution">
    <text evidence="4">The sequence shown here is derived from an EMBL/GenBank/DDBJ whole genome shotgun (WGS) entry which is preliminary data.</text>
</comment>
<keyword evidence="5" id="KW-1185">Reference proteome</keyword>
<dbReference type="InterPro" id="IPR002048">
    <property type="entry name" value="EF_hand_dom"/>
</dbReference>
<feature type="region of interest" description="Disordered" evidence="2">
    <location>
        <begin position="86"/>
        <end position="109"/>
    </location>
</feature>
<dbReference type="InterPro" id="IPR011992">
    <property type="entry name" value="EF-hand-dom_pair"/>
</dbReference>
<dbReference type="SMART" id="SM00054">
    <property type="entry name" value="EFh"/>
    <property type="match status" value="1"/>
</dbReference>
<dbReference type="GO" id="GO:0005509">
    <property type="term" value="F:calcium ion binding"/>
    <property type="evidence" value="ECO:0007669"/>
    <property type="project" value="InterPro"/>
</dbReference>
<protein>
    <submittedName>
        <fullName evidence="4">Jg1155 protein</fullName>
    </submittedName>
</protein>
<organism evidence="4 5">
    <name type="scientific">Pararge aegeria aegeria</name>
    <dbReference type="NCBI Taxonomy" id="348720"/>
    <lineage>
        <taxon>Eukaryota</taxon>
        <taxon>Metazoa</taxon>
        <taxon>Ecdysozoa</taxon>
        <taxon>Arthropoda</taxon>
        <taxon>Hexapoda</taxon>
        <taxon>Insecta</taxon>
        <taxon>Pterygota</taxon>
        <taxon>Neoptera</taxon>
        <taxon>Endopterygota</taxon>
        <taxon>Lepidoptera</taxon>
        <taxon>Glossata</taxon>
        <taxon>Ditrysia</taxon>
        <taxon>Papilionoidea</taxon>
        <taxon>Nymphalidae</taxon>
        <taxon>Satyrinae</taxon>
        <taxon>Satyrini</taxon>
        <taxon>Parargina</taxon>
        <taxon>Pararge</taxon>
    </lineage>
</organism>
<evidence type="ECO:0000256" key="1">
    <source>
        <dbReference type="ARBA" id="ARBA00022837"/>
    </source>
</evidence>
<feature type="compositionally biased region" description="Basic and acidic residues" evidence="2">
    <location>
        <begin position="86"/>
        <end position="101"/>
    </location>
</feature>
<sequence length="109" mass="12392">MGVKPSDEELSAILSEIDVTYNGQLEIQDYLQNYGEDVTGEQLHEILREIDTNMNGQVELDEYLQMMSAIKSGHVAYSRFARMAEMEEQHHEQEQLKKSISVERSGGGL</sequence>
<evidence type="ECO:0000259" key="3">
    <source>
        <dbReference type="PROSITE" id="PS50222"/>
    </source>
</evidence>
<dbReference type="EMBL" id="CAKXAJ010021225">
    <property type="protein sequence ID" value="CAH2226393.1"/>
    <property type="molecule type" value="Genomic_DNA"/>
</dbReference>
<dbReference type="OrthoDB" id="264015at2759"/>
<feature type="domain" description="EF-hand" evidence="3">
    <location>
        <begin position="38"/>
        <end position="73"/>
    </location>
</feature>
<keyword evidence="1" id="KW-0106">Calcium</keyword>
<dbReference type="AlphaFoldDB" id="A0A8S4QVK4"/>
<dbReference type="CDD" id="cd00051">
    <property type="entry name" value="EFh"/>
    <property type="match status" value="1"/>
</dbReference>
<dbReference type="PROSITE" id="PS50222">
    <property type="entry name" value="EF_HAND_2"/>
    <property type="match status" value="1"/>
</dbReference>
<dbReference type="PROSITE" id="PS00018">
    <property type="entry name" value="EF_HAND_1"/>
    <property type="match status" value="1"/>
</dbReference>
<proteinExistence type="predicted"/>
<dbReference type="Pfam" id="PF13499">
    <property type="entry name" value="EF-hand_7"/>
    <property type="match status" value="1"/>
</dbReference>
<evidence type="ECO:0000313" key="5">
    <source>
        <dbReference type="Proteomes" id="UP000838756"/>
    </source>
</evidence>
<dbReference type="Proteomes" id="UP000838756">
    <property type="component" value="Unassembled WGS sequence"/>
</dbReference>
<evidence type="ECO:0000313" key="4">
    <source>
        <dbReference type="EMBL" id="CAH2226393.1"/>
    </source>
</evidence>
<accession>A0A8S4QVK4</accession>
<dbReference type="Gene3D" id="1.10.238.10">
    <property type="entry name" value="EF-hand"/>
    <property type="match status" value="1"/>
</dbReference>
<dbReference type="InterPro" id="IPR018247">
    <property type="entry name" value="EF_Hand_1_Ca_BS"/>
</dbReference>
<gene>
    <name evidence="4" type="primary">jg1155</name>
    <name evidence="4" type="ORF">PAEG_LOCUS7099</name>
</gene>